<dbReference type="HAMAP" id="MF_00177">
    <property type="entry name" value="Lys_tRNA_synth_class1"/>
    <property type="match status" value="1"/>
</dbReference>
<dbReference type="SUPFAM" id="SSF52374">
    <property type="entry name" value="Nucleotidylyl transferase"/>
    <property type="match status" value="1"/>
</dbReference>
<evidence type="ECO:0000256" key="10">
    <source>
        <dbReference type="HAMAP-Rule" id="MF_00177"/>
    </source>
</evidence>
<dbReference type="GO" id="GO:0000049">
    <property type="term" value="F:tRNA binding"/>
    <property type="evidence" value="ECO:0007669"/>
    <property type="project" value="InterPro"/>
</dbReference>
<comment type="caution">
    <text evidence="10">Lacks conserved residue(s) required for the propagation of feature annotation.</text>
</comment>
<keyword evidence="3 10" id="KW-0963">Cytoplasm</keyword>
<dbReference type="PANTHER" id="PTHR37940">
    <property type="entry name" value="LYSINE--TRNA LIGASE"/>
    <property type="match status" value="1"/>
</dbReference>
<feature type="domain" description="Aminoacyl-tRNA synthetase class I anticodon-binding" evidence="11">
    <location>
        <begin position="445"/>
        <end position="523"/>
    </location>
</feature>
<organism evidence="12">
    <name type="scientific">uncultured marine group II/III euryarchaeote AD1000_108_A02</name>
    <dbReference type="NCBI Taxonomy" id="1457715"/>
    <lineage>
        <taxon>Archaea</taxon>
        <taxon>Methanobacteriati</taxon>
        <taxon>Methanobacteriota</taxon>
        <taxon>environmental samples</taxon>
    </lineage>
</organism>
<accession>A0A075FIY6</accession>
<feature type="short sequence motif" description="'KMSKS' region" evidence="10">
    <location>
        <begin position="279"/>
        <end position="283"/>
    </location>
</feature>
<keyword evidence="8 10" id="KW-0030">Aminoacyl-tRNA synthetase</keyword>
<gene>
    <name evidence="12" type="primary">lysK</name>
    <name evidence="10" type="synonym">lysS</name>
</gene>
<keyword evidence="4 10" id="KW-0436">Ligase</keyword>
<comment type="subcellular location">
    <subcellularLocation>
        <location evidence="1 10">Cytoplasm</location>
    </subcellularLocation>
</comment>
<dbReference type="Gene3D" id="1.10.10.770">
    <property type="match status" value="1"/>
</dbReference>
<evidence type="ECO:0000259" key="11">
    <source>
        <dbReference type="Pfam" id="PF19269"/>
    </source>
</evidence>
<dbReference type="GO" id="GO:0004824">
    <property type="term" value="F:lysine-tRNA ligase activity"/>
    <property type="evidence" value="ECO:0007669"/>
    <property type="project" value="UniProtKB-UniRule"/>
</dbReference>
<name>A0A075FIY6_9EURY</name>
<dbReference type="NCBIfam" id="TIGR00467">
    <property type="entry name" value="lysS_arch"/>
    <property type="match status" value="1"/>
</dbReference>
<evidence type="ECO:0000313" key="12">
    <source>
        <dbReference type="EMBL" id="AIE91148.1"/>
    </source>
</evidence>
<dbReference type="InterPro" id="IPR002904">
    <property type="entry name" value="Lys-tRNA-ligase"/>
</dbReference>
<dbReference type="Pfam" id="PF19269">
    <property type="entry name" value="Anticodon_2"/>
    <property type="match status" value="1"/>
</dbReference>
<dbReference type="Gene3D" id="3.40.50.620">
    <property type="entry name" value="HUPs"/>
    <property type="match status" value="2"/>
</dbReference>
<evidence type="ECO:0000256" key="9">
    <source>
        <dbReference type="ARBA" id="ARBA00048573"/>
    </source>
</evidence>
<evidence type="ECO:0000256" key="2">
    <source>
        <dbReference type="ARBA" id="ARBA00005594"/>
    </source>
</evidence>
<keyword evidence="5 10" id="KW-0547">Nucleotide-binding</keyword>
<dbReference type="SUPFAM" id="SSF48163">
    <property type="entry name" value="An anticodon-binding domain of class I aminoacyl-tRNA synthetases"/>
    <property type="match status" value="1"/>
</dbReference>
<evidence type="ECO:0000256" key="1">
    <source>
        <dbReference type="ARBA" id="ARBA00004496"/>
    </source>
</evidence>
<dbReference type="InterPro" id="IPR014729">
    <property type="entry name" value="Rossmann-like_a/b/a_fold"/>
</dbReference>
<reference evidence="12" key="1">
    <citation type="journal article" date="2014" name="Genome Biol. Evol.">
        <title>Pangenome evidence for extensive interdomain horizontal transfer affecting lineage core and shell genes in uncultured planktonic thaumarchaeota and euryarchaeota.</title>
        <authorList>
            <person name="Deschamps P."/>
            <person name="Zivanovic Y."/>
            <person name="Moreira D."/>
            <person name="Rodriguez-Valera F."/>
            <person name="Lopez-Garcia P."/>
        </authorList>
    </citation>
    <scope>NUCLEOTIDE SEQUENCE</scope>
</reference>
<dbReference type="GO" id="GO:0006430">
    <property type="term" value="P:lysyl-tRNA aminoacylation"/>
    <property type="evidence" value="ECO:0007669"/>
    <property type="project" value="UniProtKB-UniRule"/>
</dbReference>
<dbReference type="Pfam" id="PF01921">
    <property type="entry name" value="tRNA-synt_1f"/>
    <property type="match status" value="1"/>
</dbReference>
<sequence>MHWADHTAQTLRARGDSQVIASGITPSGEFHVGHLREILTAEMIHRACLDAGMESRYIFIVDSMDPLRRVYDFLSDDYADYIGRPLYTIPAPDPTTGCPSDLPVEECSYADYFLKDFILALKEIGVEPEVVMNHQTYESGAFADKIHSAIEQRDEIRRVIEDVSGREVPEDWFPYNPLGSDGSIDGVSVTGYEHPHVHWVDSHGKEGRSDIRTAEGKLPWRIDWAAKWGIHGITCEPAGKDHGAAGGSYDTGIPICEMLGSEPPHKMVYEWIQLKGMGPMSSSTGLTVGPMDALALVPPEIMRYVIARNKVGRHIDFDTGPALFTTADEYERLIANPPSGSDEDLSRRQQVARDTQLGALRLSQVDRSADPADSNAGVSFRHLAMLAQIKSSDEDVWESLRRSGHLEGEPGESLTGKLRRMRNWVNGPHFPDAAKVRLHTSLSDEAQSNLTDEHRSFLSTLGEAFRECEWTENAIGECIRETATKVGIGGRDAYVAIYWAVLGKHHGPKASSLIAEMERDSCIDLIG</sequence>
<dbReference type="EC" id="6.1.1.6" evidence="10"/>
<dbReference type="InterPro" id="IPR001412">
    <property type="entry name" value="aa-tRNA-synth_I_CS"/>
</dbReference>
<dbReference type="InterPro" id="IPR008925">
    <property type="entry name" value="aa_tRNA-synth_I_cd-bd_sf"/>
</dbReference>
<keyword evidence="7 10" id="KW-0648">Protein biosynthesis</keyword>
<dbReference type="GO" id="GO:0005737">
    <property type="term" value="C:cytoplasm"/>
    <property type="evidence" value="ECO:0007669"/>
    <property type="project" value="UniProtKB-SubCell"/>
</dbReference>
<dbReference type="AlphaFoldDB" id="A0A075FIY6"/>
<dbReference type="EMBL" id="KF900329">
    <property type="protein sequence ID" value="AIE91148.1"/>
    <property type="molecule type" value="Genomic_DNA"/>
</dbReference>
<dbReference type="GO" id="GO:0005524">
    <property type="term" value="F:ATP binding"/>
    <property type="evidence" value="ECO:0007669"/>
    <property type="project" value="UniProtKB-UniRule"/>
</dbReference>
<dbReference type="InterPro" id="IPR045462">
    <property type="entry name" value="aa-tRNA-synth_I_cd-bd"/>
</dbReference>
<evidence type="ECO:0000256" key="6">
    <source>
        <dbReference type="ARBA" id="ARBA00022840"/>
    </source>
</evidence>
<evidence type="ECO:0000256" key="7">
    <source>
        <dbReference type="ARBA" id="ARBA00022917"/>
    </source>
</evidence>
<evidence type="ECO:0000256" key="5">
    <source>
        <dbReference type="ARBA" id="ARBA00022741"/>
    </source>
</evidence>
<dbReference type="InterPro" id="IPR020751">
    <property type="entry name" value="aa-tRNA-synth_I_codon-bd_sub2"/>
</dbReference>
<evidence type="ECO:0000256" key="3">
    <source>
        <dbReference type="ARBA" id="ARBA00022490"/>
    </source>
</evidence>
<evidence type="ECO:0000256" key="8">
    <source>
        <dbReference type="ARBA" id="ARBA00023146"/>
    </source>
</evidence>
<evidence type="ECO:0000256" key="4">
    <source>
        <dbReference type="ARBA" id="ARBA00022598"/>
    </source>
</evidence>
<dbReference type="PROSITE" id="PS00178">
    <property type="entry name" value="AA_TRNA_LIGASE_I"/>
    <property type="match status" value="1"/>
</dbReference>
<protein>
    <recommendedName>
        <fullName evidence="10">Lysine--tRNA ligase</fullName>
        <ecNumber evidence="10">6.1.1.6</ecNumber>
    </recommendedName>
    <alternativeName>
        <fullName evidence="10">Lysyl-tRNA synthetase</fullName>
        <shortName evidence="10">LysRS</shortName>
    </alternativeName>
</protein>
<dbReference type="Gene3D" id="1.10.10.350">
    <property type="match status" value="1"/>
</dbReference>
<proteinExistence type="inferred from homology"/>
<comment type="catalytic activity">
    <reaction evidence="9 10">
        <text>tRNA(Lys) + L-lysine + ATP = L-lysyl-tRNA(Lys) + AMP + diphosphate</text>
        <dbReference type="Rhea" id="RHEA:20792"/>
        <dbReference type="Rhea" id="RHEA-COMP:9696"/>
        <dbReference type="Rhea" id="RHEA-COMP:9697"/>
        <dbReference type="ChEBI" id="CHEBI:30616"/>
        <dbReference type="ChEBI" id="CHEBI:32551"/>
        <dbReference type="ChEBI" id="CHEBI:33019"/>
        <dbReference type="ChEBI" id="CHEBI:78442"/>
        <dbReference type="ChEBI" id="CHEBI:78529"/>
        <dbReference type="ChEBI" id="CHEBI:456215"/>
        <dbReference type="EC" id="6.1.1.6"/>
    </reaction>
</comment>
<keyword evidence="6 10" id="KW-0067">ATP-binding</keyword>
<dbReference type="PANTHER" id="PTHR37940:SF1">
    <property type="entry name" value="LYSINE--TRNA LIGASE"/>
    <property type="match status" value="1"/>
</dbReference>
<comment type="similarity">
    <text evidence="2 10">Belongs to the class-I aminoacyl-tRNA synthetase family.</text>
</comment>